<dbReference type="GO" id="GO:0016020">
    <property type="term" value="C:membrane"/>
    <property type="evidence" value="ECO:0007669"/>
    <property type="project" value="UniProtKB-SubCell"/>
</dbReference>
<feature type="region of interest" description="Disordered" evidence="7">
    <location>
        <begin position="481"/>
        <end position="505"/>
    </location>
</feature>
<evidence type="ECO:0000259" key="8">
    <source>
        <dbReference type="PROSITE" id="PS50190"/>
    </source>
</evidence>
<dbReference type="InterPro" id="IPR023394">
    <property type="entry name" value="Sec7_C_sf"/>
</dbReference>
<feature type="compositionally biased region" description="Basic and acidic residues" evidence="7">
    <location>
        <begin position="481"/>
        <end position="492"/>
    </location>
</feature>
<organism evidence="9 10">
    <name type="scientific">Chloropicon roscoffensis</name>
    <dbReference type="NCBI Taxonomy" id="1461544"/>
    <lineage>
        <taxon>Eukaryota</taxon>
        <taxon>Viridiplantae</taxon>
        <taxon>Chlorophyta</taxon>
        <taxon>Chloropicophyceae</taxon>
        <taxon>Chloropicales</taxon>
        <taxon>Chloropicaceae</taxon>
        <taxon>Chloropicon</taxon>
    </lineage>
</organism>
<dbReference type="SUPFAM" id="SSF48371">
    <property type="entry name" value="ARM repeat"/>
    <property type="match status" value="1"/>
</dbReference>
<dbReference type="GO" id="GO:0005085">
    <property type="term" value="F:guanyl-nucleotide exchange factor activity"/>
    <property type="evidence" value="ECO:0007669"/>
    <property type="project" value="InterPro"/>
</dbReference>
<dbReference type="PANTHER" id="PTHR10663:SF375">
    <property type="entry name" value="LD29171P"/>
    <property type="match status" value="1"/>
</dbReference>
<dbReference type="Proteomes" id="UP001472866">
    <property type="component" value="Chromosome 02"/>
</dbReference>
<keyword evidence="10" id="KW-1185">Reference proteome</keyword>
<dbReference type="InterPro" id="IPR032629">
    <property type="entry name" value="DCB_dom"/>
</dbReference>
<dbReference type="InterPro" id="IPR016024">
    <property type="entry name" value="ARM-type_fold"/>
</dbReference>
<dbReference type="FunFam" id="1.10.1000.11:FF:000002">
    <property type="entry name" value="Cytohesin 1"/>
    <property type="match status" value="1"/>
</dbReference>
<name>A0AAX4P0X6_9CHLO</name>
<dbReference type="CDD" id="cd00171">
    <property type="entry name" value="Sec7"/>
    <property type="match status" value="1"/>
</dbReference>
<evidence type="ECO:0000256" key="2">
    <source>
        <dbReference type="ARBA" id="ARBA00004514"/>
    </source>
</evidence>
<proteinExistence type="predicted"/>
<evidence type="ECO:0000256" key="5">
    <source>
        <dbReference type="ARBA" id="ARBA00022927"/>
    </source>
</evidence>
<evidence type="ECO:0000256" key="4">
    <source>
        <dbReference type="ARBA" id="ARBA00022490"/>
    </source>
</evidence>
<dbReference type="InterPro" id="IPR015403">
    <property type="entry name" value="Mon2/Sec7/BIG1-like_HDS"/>
</dbReference>
<keyword evidence="6" id="KW-0472">Membrane</keyword>
<evidence type="ECO:0000256" key="3">
    <source>
        <dbReference type="ARBA" id="ARBA00022448"/>
    </source>
</evidence>
<dbReference type="InterPro" id="IPR035999">
    <property type="entry name" value="Sec7_dom_sf"/>
</dbReference>
<dbReference type="SMART" id="SM00222">
    <property type="entry name" value="Sec7"/>
    <property type="match status" value="1"/>
</dbReference>
<dbReference type="SUPFAM" id="SSF48425">
    <property type="entry name" value="Sec7 domain"/>
    <property type="match status" value="1"/>
</dbReference>
<dbReference type="Pfam" id="PF16213">
    <property type="entry name" value="DCB"/>
    <property type="match status" value="1"/>
</dbReference>
<evidence type="ECO:0000313" key="9">
    <source>
        <dbReference type="EMBL" id="WZN59834.1"/>
    </source>
</evidence>
<keyword evidence="5" id="KW-0653">Protein transport</keyword>
<dbReference type="Gene3D" id="1.10.1000.11">
    <property type="entry name" value="Arf Nucleotide-binding Site Opener,domain 2"/>
    <property type="match status" value="1"/>
</dbReference>
<dbReference type="Pfam" id="PF12783">
    <property type="entry name" value="Sec7-like_HUS"/>
    <property type="match status" value="1"/>
</dbReference>
<protein>
    <submittedName>
        <fullName evidence="9">Sec7 domain-containing protein</fullName>
    </submittedName>
</protein>
<accession>A0AAX4P0X6</accession>
<sequence>MEANGGDPEIETEASMPPVHLTKGIEEIQKACGWRLDVRDIGRQCGLLLKKMKQPGYAFEVINSEDSMTLSLVLEALSQSHPPRLIEPALSYLHRLIAAGLVVGESGDKSERRMVDTVVGKICDCGASSAEPVQLAVLKALLTICTSETFIVKGEVLLQAFRMIFNLAVGSNYEAIRSCATASLQQLLSVWFRKAAASDYSSSQQHNPEGEGNDLDVANIANLAEKADINGLEKVLARRLSENLSQREGEAMQSVPATPSTKKKRESVHPLSGLEVDLFVLLRSLCRLGARTISSATSDNFIVEGKLLALGLIKHVLQFQAWESVSGRFIQRSRNLLCVMLIRNANCSIEAAAVKQIEILSKVILQPRILAAMKPEAGAFMPLFIIRHLEVFSPEPHLLRAACGALCLFCSKEQLLADLFVNYDCEMNATNVFDRIVKGLCYVIISKPTYDAATDSKMKILACKALYQTMTALHRWFTSHQEKNDPAGRDGSEGQDTAVVAQEPDSRGRDLLRLKNKKDSLSGGIDSFNCHPIKGMKSLIRSGVLEDSVEAQAQFLYNTKGLSKESKGEFLGHHEENQVSVMHKYADFFDFAGLDFDEAMRVYLDTFRLPGEAQQIDRIMEKFADRYCTCNQGTFSTADQAYTLAYAIIMLNTDMHNPLAEHLMSKEAFVGMVNQCPVEAEGEDHPTLPEDFLEAIFDRIASNEIKMTGGDAKGAELQNKDAMTSPLMKVLKKALPFQRVMGDSTASQALPSLDGIKDLIRKHQDSAEGVWNSAENSEIAILMCGTICKHAMDVFDSLDKVRVSMDSFKLIIQCIKEAIIVTGLTSQKEQCDKLVCKLSDLVGFGDANTFPLTLPDSMRVEAFKSLVDITLKHPNLVHGAWTHVFRCLSRAQYFALHGSEVEVMRKFDRIAYDMAYNKRSGTSQLLIFFEAEGLQLIDQLFSGSGNMTGQTIVMFVSAMCAVSREELEEPIFAGLELILLQRLVETVHHNLNRIRMVWSRLWAATSTHLIGAGCEDSIEIAMYSIDALRQIVFKLLEHQELSNFKFQEEALKPFVAIMRQCELNQVHVFVIQCILQVVSAHNARLQSGWHSILCCVKIALRNEAVEVVDAALHILKQSWSEPQIVASDHLFGELKGCFLELMAHGNHVEHQSKAIEIVKDGVAIILDGLSEKDEGLEVIQLLCNMGRTALDHGKSCYHVAYQALFGLLARPGLEYSNALWEEILENVCESSFGVTELPGKELEARAGYAEHIRTYFPLLCKLVGHHHIPLHVSVPRVLDAARRLVLGPATPEELRTFLISQLPAVASELLSRDEGAAEEWSALAGCAKAIALGIREAFEGAGGGDPGWDRAALVRAMQALQEALCGVCRSLGGELEGVQTSLLEVLEESVAWAKGASAGENGELLVSQEVSGGLLLIEMLSGSPGRQGHLLRVCSRILKHFGGEVSAALAPLVAAAVKALIDVDCSDDELAEIVTSVVPHMEDQLEVRQAISEFLTKRILPPLERKVAK</sequence>
<dbReference type="Gene3D" id="1.10.220.20">
    <property type="match status" value="1"/>
</dbReference>
<evidence type="ECO:0000256" key="1">
    <source>
        <dbReference type="ARBA" id="ARBA00004370"/>
    </source>
</evidence>
<dbReference type="GO" id="GO:0015031">
    <property type="term" value="P:protein transport"/>
    <property type="evidence" value="ECO:0007669"/>
    <property type="project" value="UniProtKB-KW"/>
</dbReference>
<feature type="region of interest" description="Disordered" evidence="7">
    <location>
        <begin position="247"/>
        <end position="266"/>
    </location>
</feature>
<reference evidence="9 10" key="1">
    <citation type="submission" date="2024-03" db="EMBL/GenBank/DDBJ databases">
        <title>Complete genome sequence of the green alga Chloropicon roscoffensis RCC1871.</title>
        <authorList>
            <person name="Lemieux C."/>
            <person name="Pombert J.-F."/>
            <person name="Otis C."/>
            <person name="Turmel M."/>
        </authorList>
    </citation>
    <scope>NUCLEOTIDE SEQUENCE [LARGE SCALE GENOMIC DNA]</scope>
    <source>
        <strain evidence="9 10">RCC1871</strain>
    </source>
</reference>
<evidence type="ECO:0000256" key="6">
    <source>
        <dbReference type="ARBA" id="ARBA00023136"/>
    </source>
</evidence>
<dbReference type="GO" id="GO:0005829">
    <property type="term" value="C:cytosol"/>
    <property type="evidence" value="ECO:0007669"/>
    <property type="project" value="UniProtKB-SubCell"/>
</dbReference>
<dbReference type="EMBL" id="CP151502">
    <property type="protein sequence ID" value="WZN59834.1"/>
    <property type="molecule type" value="Genomic_DNA"/>
</dbReference>
<dbReference type="InterPro" id="IPR000904">
    <property type="entry name" value="Sec7_dom"/>
</dbReference>
<dbReference type="PROSITE" id="PS50190">
    <property type="entry name" value="SEC7"/>
    <property type="match status" value="1"/>
</dbReference>
<keyword evidence="3" id="KW-0813">Transport</keyword>
<gene>
    <name evidence="9" type="ORF">HKI87_02g13620</name>
</gene>
<dbReference type="Pfam" id="PF09324">
    <property type="entry name" value="Sec7-like_HDS"/>
    <property type="match status" value="1"/>
</dbReference>
<evidence type="ECO:0000256" key="7">
    <source>
        <dbReference type="SAM" id="MobiDB-lite"/>
    </source>
</evidence>
<comment type="subcellular location">
    <subcellularLocation>
        <location evidence="2">Cytoplasm</location>
        <location evidence="2">Cytosol</location>
    </subcellularLocation>
    <subcellularLocation>
        <location evidence="1">Membrane</location>
    </subcellularLocation>
</comment>
<keyword evidence="4" id="KW-0963">Cytoplasm</keyword>
<evidence type="ECO:0000313" key="10">
    <source>
        <dbReference type="Proteomes" id="UP001472866"/>
    </source>
</evidence>
<dbReference type="PANTHER" id="PTHR10663">
    <property type="entry name" value="GUANYL-NUCLEOTIDE EXCHANGE FACTOR"/>
    <property type="match status" value="1"/>
</dbReference>
<feature type="domain" description="SEC7" evidence="8">
    <location>
        <begin position="510"/>
        <end position="703"/>
    </location>
</feature>
<dbReference type="GO" id="GO:0032012">
    <property type="term" value="P:regulation of ARF protein signal transduction"/>
    <property type="evidence" value="ECO:0007669"/>
    <property type="project" value="InterPro"/>
</dbReference>
<dbReference type="GO" id="GO:0005802">
    <property type="term" value="C:trans-Golgi network"/>
    <property type="evidence" value="ECO:0007669"/>
    <property type="project" value="TreeGrafter"/>
</dbReference>
<dbReference type="Pfam" id="PF01369">
    <property type="entry name" value="Sec7"/>
    <property type="match status" value="1"/>
</dbReference>
<dbReference type="InterPro" id="IPR032691">
    <property type="entry name" value="Mon2/Sec7/BIG1-like_HUS"/>
</dbReference>